<gene>
    <name evidence="2" type="ORF">JMJ87_08995</name>
</gene>
<protein>
    <submittedName>
        <fullName evidence="2">Uncharacterized protein</fullName>
    </submittedName>
</protein>
<proteinExistence type="predicted"/>
<feature type="transmembrane region" description="Helical" evidence="1">
    <location>
        <begin position="91"/>
        <end position="112"/>
    </location>
</feature>
<feature type="transmembrane region" description="Helical" evidence="1">
    <location>
        <begin position="60"/>
        <end position="84"/>
    </location>
</feature>
<dbReference type="AlphaFoldDB" id="A0A8F7UDE4"/>
<dbReference type="RefSeq" id="WP_079797096.1">
    <property type="nucleotide sequence ID" value="NZ_CP079839.1"/>
</dbReference>
<keyword evidence="1" id="KW-1133">Transmembrane helix</keyword>
<evidence type="ECO:0000313" key="2">
    <source>
        <dbReference type="EMBL" id="QXX13406.1"/>
    </source>
</evidence>
<reference evidence="2" key="1">
    <citation type="submission" date="2021-07" db="EMBL/GenBank/DDBJ databases">
        <title>Whole-Genome Sequences of non-enterica strains of Salmonella enterica isolated from poultry houses.</title>
        <authorList>
            <person name="Lamas A."/>
            <person name="Regal P."/>
            <person name="Miranda J.M."/>
            <person name="Vazquez B."/>
            <person name="Cepeda A."/>
            <person name="Franco C.M."/>
        </authorList>
    </citation>
    <scope>NUCLEOTIDE SEQUENCE</scope>
    <source>
        <strain evidence="2">LHICA_E3</strain>
    </source>
</reference>
<sequence length="118" mass="12916">MGTRRDIRQAIEQSKMNESNVNILFIEIFIISIACGLTFQSWWVFGCLFIGLLVSLNVKILSHILIILLSIGWGGVGFGIGILIDSTGAMIILTILGLLIGFGIHISGLQWINDISDN</sequence>
<accession>A0A8F7UDE4</accession>
<organism evidence="2">
    <name type="scientific">Salmonella enterica</name>
    <name type="common">Salmonella choleraesuis</name>
    <dbReference type="NCBI Taxonomy" id="28901"/>
    <lineage>
        <taxon>Bacteria</taxon>
        <taxon>Pseudomonadati</taxon>
        <taxon>Pseudomonadota</taxon>
        <taxon>Gammaproteobacteria</taxon>
        <taxon>Enterobacterales</taxon>
        <taxon>Enterobacteriaceae</taxon>
        <taxon>Salmonella</taxon>
    </lineage>
</organism>
<evidence type="ECO:0000256" key="1">
    <source>
        <dbReference type="SAM" id="Phobius"/>
    </source>
</evidence>
<keyword evidence="1" id="KW-0472">Membrane</keyword>
<name>A0A8F7UDE4_SALER</name>
<dbReference type="EMBL" id="CP079839">
    <property type="protein sequence ID" value="QXX13406.1"/>
    <property type="molecule type" value="Genomic_DNA"/>
</dbReference>
<keyword evidence="1" id="KW-0812">Transmembrane</keyword>
<feature type="transmembrane region" description="Helical" evidence="1">
    <location>
        <begin position="21"/>
        <end position="54"/>
    </location>
</feature>